<evidence type="ECO:0000313" key="1">
    <source>
        <dbReference type="EMBL" id="SJN25200.1"/>
    </source>
</evidence>
<name>A0A1R4IZA3_9ACTN</name>
<dbReference type="STRING" id="1255658.FM114_04640"/>
<evidence type="ECO:0000313" key="2">
    <source>
        <dbReference type="Proteomes" id="UP000188342"/>
    </source>
</evidence>
<dbReference type="EMBL" id="FUKQ01000017">
    <property type="protein sequence ID" value="SJN25200.1"/>
    <property type="molecule type" value="Genomic_DNA"/>
</dbReference>
<proteinExistence type="predicted"/>
<protein>
    <recommendedName>
        <fullName evidence="3">Membrane protein insertion efficiency factor YidD</fullName>
    </recommendedName>
</protein>
<keyword evidence="2" id="KW-1185">Reference proteome</keyword>
<accession>A0A1R4IZA3</accession>
<organism evidence="1 2">
    <name type="scientific">Luteococcus japonicus LSP_Lj1</name>
    <dbReference type="NCBI Taxonomy" id="1255658"/>
    <lineage>
        <taxon>Bacteria</taxon>
        <taxon>Bacillati</taxon>
        <taxon>Actinomycetota</taxon>
        <taxon>Actinomycetes</taxon>
        <taxon>Propionibacteriales</taxon>
        <taxon>Propionibacteriaceae</taxon>
        <taxon>Luteococcus</taxon>
    </lineage>
</organism>
<evidence type="ECO:0008006" key="3">
    <source>
        <dbReference type="Google" id="ProtNLM"/>
    </source>
</evidence>
<sequence>MSLSMRSTDMNFIDSIALRLVEGYRAQLSPRKGWKCASGVAGGGTCSTVIRNSIAERGAVASAGTAARQFATCARAASAIRRSGIRVEGVCCCGPIPIPFRF</sequence>
<gene>
    <name evidence="1" type="ORF">FM114_04640</name>
</gene>
<dbReference type="Proteomes" id="UP000188342">
    <property type="component" value="Unassembled WGS sequence"/>
</dbReference>
<reference evidence="1 2" key="1">
    <citation type="submission" date="2017-02" db="EMBL/GenBank/DDBJ databases">
        <authorList>
            <person name="Peterson S.W."/>
        </authorList>
    </citation>
    <scope>NUCLEOTIDE SEQUENCE [LARGE SCALE GENOMIC DNA]</scope>
    <source>
        <strain evidence="1 2">LSP_Lj1</strain>
    </source>
</reference>
<dbReference type="AlphaFoldDB" id="A0A1R4IZA3"/>